<dbReference type="GeneID" id="103491540"/>
<dbReference type="Gene3D" id="4.10.375.10">
    <property type="entry name" value="Lipoxygenase-1, Domain 2"/>
    <property type="match status" value="1"/>
</dbReference>
<dbReference type="RefSeq" id="XP_008449749.2">
    <property type="nucleotide sequence ID" value="XM_008451527.3"/>
</dbReference>
<dbReference type="PROSITE" id="PS00081">
    <property type="entry name" value="LIPOXYGENASE_2"/>
    <property type="match status" value="1"/>
</dbReference>
<dbReference type="GO" id="GO:0006633">
    <property type="term" value="P:fatty acid biosynthetic process"/>
    <property type="evidence" value="ECO:0007669"/>
    <property type="project" value="UniProtKB-KW"/>
</dbReference>
<sequence>MLKSQGLGSSIGVAPVTLRHMQTSLARRRNIDGSALVPYQNNNDLQKKLRGIKIKNNDNNGGLRLMSGPSGTIKAALATATELTTSVITKVVVKKITGEITSSTIIKENQLATQKVLQLGFASILTDPSTGAEKPPIMVQANLIHEDVVEEIYVAKLEVPSNFGEIGAVIVENFNQKEMFIKEVDLDGLTSGSLTIPCNSWVQPKTVDPTQRVFFTNKSYLPSQTPAGLISMREAELVNLRGNGTGERQSYDRIYDYDVYNDLGDPNKNEDLKRPVLGGPTRPYPRRCRTGRPPCQTDPQSEQKAKGSIYVPRDETFSDIKQAQFNASTLLSVLRTIIPNLQVHFDRNAGFPNFESIDALFDVDGFNLPPLESTTSFKDLLPWIFKLISETGEFFLRFQIPEPMDRNKFFWLSDEEFARQTLAGLNPHSIQLVTEWPLTSQLDPAVYGPPESAFKTLNIDRQIGSMTVQEAIEKKKLFILDYHDLLLPYVQPVRALKGTTLYGSRTLFFLDEDGTLRPLAIELTRPPMDGKPQWKRVYEPSEKATSLWLWRFAKAHVLAHDAGYHQLVSHWLRTHCAVEPYVIATNRQLSAMHPIYRLLHPHFRYTMEINASARSTLIDAGGIIESTFSPLKYSMELSSSAYDLQWQFDLQALPADLIHRGLAEEDPTASHGLKLHIKDYPYANDGLILWDALKQWVTEYVNHYYPSSYLVTSDTELQAWWNEIRTKGHADKQNEPWWPVLNTPQDLIDIVTSIAWVASAHHAAVNFGQYAYSGYFPNRPSITRTNMPTEDYNPTLWKSFLEKPEDLLLNSFPSQYQATQVMFTLNVLSSHSPDEEYLGKNMEPSWNDNPAIKAAFERFSARLKELELIIDTRNVDPILKNRTGAGVTPYELLKPLSGPGVTGKGVPYSISI</sequence>
<dbReference type="PROSITE" id="PS51393">
    <property type="entry name" value="LIPOXYGENASE_3"/>
    <property type="match status" value="1"/>
</dbReference>
<protein>
    <recommendedName>
        <fullName evidence="14">Lipoxygenase</fullName>
        <ecNumber evidence="14">1.13.11.-</ecNumber>
    </recommendedName>
</protein>
<evidence type="ECO:0000256" key="1">
    <source>
        <dbReference type="ARBA" id="ARBA00001962"/>
    </source>
</evidence>
<gene>
    <name evidence="19" type="primary">LOC103491540</name>
</gene>
<dbReference type="InterPro" id="IPR020833">
    <property type="entry name" value="LipOase_Fe_BS"/>
</dbReference>
<dbReference type="InParanoid" id="A0A1S3BMR0"/>
<dbReference type="InterPro" id="IPR020834">
    <property type="entry name" value="LipOase_CS"/>
</dbReference>
<dbReference type="Gramene" id="MELO3C014629.2.1">
    <property type="protein sequence ID" value="MELO3C014629.2.1"/>
    <property type="gene ID" value="MELO3C014629.2"/>
</dbReference>
<dbReference type="Gene3D" id="1.20.245.10">
    <property type="entry name" value="Lipoxygenase-1, Domain 5"/>
    <property type="match status" value="1"/>
</dbReference>
<comment type="cofactor">
    <cofactor evidence="1 13">
        <name>Fe cation</name>
        <dbReference type="ChEBI" id="CHEBI:24875"/>
    </cofactor>
</comment>
<name>A0A1S3BMR0_CUCME</name>
<evidence type="ECO:0000256" key="10">
    <source>
        <dbReference type="ARBA" id="ARBA00023098"/>
    </source>
</evidence>
<keyword evidence="11 14" id="KW-0275">Fatty acid biosynthesis</keyword>
<evidence type="ECO:0000256" key="3">
    <source>
        <dbReference type="ARBA" id="ARBA00022516"/>
    </source>
</evidence>
<dbReference type="InterPro" id="IPR001024">
    <property type="entry name" value="PLAT/LH2_dom"/>
</dbReference>
<dbReference type="InterPro" id="IPR001246">
    <property type="entry name" value="LipOase_plant"/>
</dbReference>
<dbReference type="AlphaFoldDB" id="A0A1S3BMR0"/>
<evidence type="ECO:0000256" key="5">
    <source>
        <dbReference type="ARBA" id="ARBA00022767"/>
    </source>
</evidence>
<comment type="function">
    <text evidence="14">Plant lipoxygenase may be involved in a number of diverse aspects of plant physiology including growth and development, pest resistance, and senescence or responses to wounding.</text>
</comment>
<dbReference type="InterPro" id="IPR027433">
    <property type="entry name" value="Lipoxygenase_dom_3"/>
</dbReference>
<keyword evidence="4 13" id="KW-0479">Metal-binding</keyword>
<keyword evidence="6" id="KW-0276">Fatty acid metabolism</keyword>
<evidence type="ECO:0000256" key="15">
    <source>
        <dbReference type="SAM" id="MobiDB-lite"/>
    </source>
</evidence>
<dbReference type="InterPro" id="IPR013819">
    <property type="entry name" value="LipOase_C"/>
</dbReference>
<dbReference type="EC" id="1.13.11.-" evidence="14"/>
<dbReference type="GO" id="GO:0046872">
    <property type="term" value="F:metal ion binding"/>
    <property type="evidence" value="ECO:0007669"/>
    <property type="project" value="UniProtKB-UniRule"/>
</dbReference>
<dbReference type="SUPFAM" id="SSF48484">
    <property type="entry name" value="Lipoxigenase"/>
    <property type="match status" value="1"/>
</dbReference>
<feature type="domain" description="Lipoxygenase" evidence="17">
    <location>
        <begin position="219"/>
        <end position="912"/>
    </location>
</feature>
<evidence type="ECO:0000313" key="19">
    <source>
        <dbReference type="RefSeq" id="XP_008449749.2"/>
    </source>
</evidence>
<evidence type="ECO:0000256" key="6">
    <source>
        <dbReference type="ARBA" id="ARBA00022832"/>
    </source>
</evidence>
<dbReference type="GO" id="GO:0016702">
    <property type="term" value="F:oxidoreductase activity, acting on single donors with incorporation of molecular oxygen, incorporation of two atoms of oxygen"/>
    <property type="evidence" value="ECO:0007669"/>
    <property type="project" value="InterPro"/>
</dbReference>
<keyword evidence="8 13" id="KW-0560">Oxidoreductase</keyword>
<dbReference type="SUPFAM" id="SSF49723">
    <property type="entry name" value="Lipase/lipooxygenase domain (PLAT/LH2 domain)"/>
    <property type="match status" value="1"/>
</dbReference>
<keyword evidence="10" id="KW-0443">Lipid metabolism</keyword>
<evidence type="ECO:0000256" key="2">
    <source>
        <dbReference type="ARBA" id="ARBA00009419"/>
    </source>
</evidence>
<dbReference type="Gene3D" id="3.10.450.60">
    <property type="match status" value="1"/>
</dbReference>
<dbReference type="PANTHER" id="PTHR11771">
    <property type="entry name" value="LIPOXYGENASE"/>
    <property type="match status" value="1"/>
</dbReference>
<reference evidence="19" key="1">
    <citation type="submission" date="2025-08" db="UniProtKB">
        <authorList>
            <consortium name="RefSeq"/>
        </authorList>
    </citation>
    <scope>IDENTIFICATION</scope>
    <source>
        <tissue evidence="19">Stem</tissue>
    </source>
</reference>
<organism evidence="18 19">
    <name type="scientific">Cucumis melo</name>
    <name type="common">Muskmelon</name>
    <dbReference type="NCBI Taxonomy" id="3656"/>
    <lineage>
        <taxon>Eukaryota</taxon>
        <taxon>Viridiplantae</taxon>
        <taxon>Streptophyta</taxon>
        <taxon>Embryophyta</taxon>
        <taxon>Tracheophyta</taxon>
        <taxon>Spermatophyta</taxon>
        <taxon>Magnoliopsida</taxon>
        <taxon>eudicotyledons</taxon>
        <taxon>Gunneridae</taxon>
        <taxon>Pentapetalae</taxon>
        <taxon>rosids</taxon>
        <taxon>fabids</taxon>
        <taxon>Cucurbitales</taxon>
        <taxon>Cucurbitaceae</taxon>
        <taxon>Benincaseae</taxon>
        <taxon>Cucumis</taxon>
    </lineage>
</organism>
<proteinExistence type="inferred from homology"/>
<dbReference type="SMART" id="SM00308">
    <property type="entry name" value="LH2"/>
    <property type="match status" value="1"/>
</dbReference>
<evidence type="ECO:0000256" key="14">
    <source>
        <dbReference type="RuleBase" id="RU003975"/>
    </source>
</evidence>
<evidence type="ECO:0000256" key="9">
    <source>
        <dbReference type="ARBA" id="ARBA00023004"/>
    </source>
</evidence>
<comment type="caution">
    <text evidence="12">Lacks conserved residue(s) required for the propagation of feature annotation.</text>
</comment>
<dbReference type="PRINTS" id="PR00468">
    <property type="entry name" value="PLTLPOXGNASE"/>
</dbReference>
<dbReference type="InterPro" id="IPR000907">
    <property type="entry name" value="LipOase"/>
</dbReference>
<dbReference type="Proteomes" id="UP001652600">
    <property type="component" value="Chromosome 5"/>
</dbReference>
<dbReference type="Pfam" id="PF00305">
    <property type="entry name" value="Lipoxygenase"/>
    <property type="match status" value="1"/>
</dbReference>
<feature type="region of interest" description="Disordered" evidence="15">
    <location>
        <begin position="268"/>
        <end position="306"/>
    </location>
</feature>
<evidence type="ECO:0000256" key="11">
    <source>
        <dbReference type="ARBA" id="ARBA00023160"/>
    </source>
</evidence>
<keyword evidence="18" id="KW-1185">Reference proteome</keyword>
<dbReference type="Gene3D" id="4.10.372.10">
    <property type="entry name" value="Lipoxygenase-1, Domain 3"/>
    <property type="match status" value="1"/>
</dbReference>
<dbReference type="GO" id="GO:0031408">
    <property type="term" value="P:oxylipin biosynthetic process"/>
    <property type="evidence" value="ECO:0007669"/>
    <property type="project" value="UniProtKB-UniRule"/>
</dbReference>
<dbReference type="eggNOG" id="ENOG502QQSP">
    <property type="taxonomic scope" value="Eukaryota"/>
</dbReference>
<keyword evidence="5 14" id="KW-0925">Oxylipin biosynthesis</keyword>
<accession>A0A1S3BMR0</accession>
<dbReference type="PROSITE" id="PS00711">
    <property type="entry name" value="LIPOXYGENASE_1"/>
    <property type="match status" value="1"/>
</dbReference>
<feature type="domain" description="PLAT" evidence="16">
    <location>
        <begin position="89"/>
        <end position="216"/>
    </location>
</feature>
<comment type="similarity">
    <text evidence="2 13">Belongs to the lipoxygenase family.</text>
</comment>
<keyword evidence="7 13" id="KW-0223">Dioxygenase</keyword>
<dbReference type="GO" id="GO:0034440">
    <property type="term" value="P:lipid oxidation"/>
    <property type="evidence" value="ECO:0007669"/>
    <property type="project" value="InterPro"/>
</dbReference>
<evidence type="ECO:0000259" key="16">
    <source>
        <dbReference type="PROSITE" id="PS50095"/>
    </source>
</evidence>
<keyword evidence="9 13" id="KW-0408">Iron</keyword>
<evidence type="ECO:0000259" key="17">
    <source>
        <dbReference type="PROSITE" id="PS51393"/>
    </source>
</evidence>
<evidence type="ECO:0000256" key="8">
    <source>
        <dbReference type="ARBA" id="ARBA00023002"/>
    </source>
</evidence>
<evidence type="ECO:0000256" key="12">
    <source>
        <dbReference type="PROSITE-ProRule" id="PRU00152"/>
    </source>
</evidence>
<dbReference type="PRINTS" id="PR00087">
    <property type="entry name" value="LIPOXYGENASE"/>
</dbReference>
<evidence type="ECO:0000256" key="7">
    <source>
        <dbReference type="ARBA" id="ARBA00022964"/>
    </source>
</evidence>
<comment type="pathway">
    <text evidence="14">Lipid metabolism; oxylipin biosynthesis.</text>
</comment>
<dbReference type="KEGG" id="cmo:103491540"/>
<dbReference type="Gene3D" id="2.60.60.20">
    <property type="entry name" value="PLAT/LH2 domain"/>
    <property type="match status" value="1"/>
</dbReference>
<evidence type="ECO:0000256" key="13">
    <source>
        <dbReference type="RuleBase" id="RU003974"/>
    </source>
</evidence>
<dbReference type="InterPro" id="IPR036226">
    <property type="entry name" value="LipOase_C_sf"/>
</dbReference>
<dbReference type="InterPro" id="IPR036392">
    <property type="entry name" value="PLAT/LH2_dom_sf"/>
</dbReference>
<evidence type="ECO:0000256" key="4">
    <source>
        <dbReference type="ARBA" id="ARBA00022723"/>
    </source>
</evidence>
<keyword evidence="3 14" id="KW-0444">Lipid biosynthesis</keyword>
<evidence type="ECO:0000313" key="18">
    <source>
        <dbReference type="Proteomes" id="UP001652600"/>
    </source>
</evidence>
<dbReference type="PROSITE" id="PS50095">
    <property type="entry name" value="PLAT"/>
    <property type="match status" value="1"/>
</dbReference>
<dbReference type="UniPathway" id="UPA00382"/>
<dbReference type="Pfam" id="PF01477">
    <property type="entry name" value="PLAT"/>
    <property type="match status" value="1"/>
</dbReference>